<evidence type="ECO:0000259" key="3">
    <source>
        <dbReference type="Pfam" id="PF12550"/>
    </source>
</evidence>
<dbReference type="PANTHER" id="PTHR37784">
    <property type="entry name" value="PROTEIN MSN1"/>
    <property type="match status" value="1"/>
</dbReference>
<dbReference type="Gene3D" id="1.10.443.20">
    <property type="entry name" value="Centromere DNA-binding protein complex CBF3 subunit, domain 2"/>
    <property type="match status" value="1"/>
</dbReference>
<feature type="domain" description="Transcription activator GCR1-like" evidence="3">
    <location>
        <begin position="562"/>
        <end position="640"/>
    </location>
</feature>
<keyword evidence="6" id="KW-1185">Reference proteome</keyword>
<accession>A0A1Y1IM67</accession>
<dbReference type="AlphaFoldDB" id="A0A1Y1IM67"/>
<feature type="domain" description="Ndc10" evidence="4">
    <location>
        <begin position="4"/>
        <end position="185"/>
    </location>
</feature>
<dbReference type="EMBL" id="DF237696">
    <property type="protein sequence ID" value="GAQ91222.1"/>
    <property type="molecule type" value="Genomic_DNA"/>
</dbReference>
<dbReference type="Pfam" id="PF16787">
    <property type="entry name" value="NDC10_II"/>
    <property type="match status" value="1"/>
</dbReference>
<feature type="region of interest" description="Disordered" evidence="2">
    <location>
        <begin position="323"/>
        <end position="352"/>
    </location>
</feature>
<proteinExistence type="predicted"/>
<dbReference type="InterPro" id="IPR052146">
    <property type="entry name" value="HOT1"/>
</dbReference>
<evidence type="ECO:0000256" key="2">
    <source>
        <dbReference type="SAM" id="MobiDB-lite"/>
    </source>
</evidence>
<protein>
    <recommendedName>
        <fullName evidence="7">Transcription activator GCR1-like domain-containing protein</fullName>
    </recommendedName>
</protein>
<dbReference type="InterPro" id="IPR022210">
    <property type="entry name" value="TF_GCR1-like"/>
</dbReference>
<dbReference type="InterPro" id="IPR038279">
    <property type="entry name" value="Ndc10_dom2_sf"/>
</dbReference>
<dbReference type="Pfam" id="PF12550">
    <property type="entry name" value="GCR1_C"/>
    <property type="match status" value="1"/>
</dbReference>
<evidence type="ECO:0008006" key="7">
    <source>
        <dbReference type="Google" id="ProtNLM"/>
    </source>
</evidence>
<evidence type="ECO:0000313" key="6">
    <source>
        <dbReference type="Proteomes" id="UP000054558"/>
    </source>
</evidence>
<feature type="compositionally biased region" description="Low complexity" evidence="2">
    <location>
        <begin position="484"/>
        <end position="493"/>
    </location>
</feature>
<gene>
    <name evidence="5" type="ORF">KFL_007470010</name>
</gene>
<sequence length="697" mass="75248">YNLLPLFYENDDVSRNVTYNTQLKHFKQAYREQEIVSSKLTHAPRGASVRHAENNGGKEVESARLGRWIYDHFRTSYLHQLPVGIMLVQAGFKDDRKGYFLPRGRVLPSEDEYPGLANQIFPWPTRNCGRNLTGPAGQCDIAAQKLLELLIALRAVLLQDVALLQRMGKYENHPISYHHFFDGEEWEKFCGAVAEVCNKPAPPPELANIPPELVAVLQDQQVQLARIERESQASREREQALQSQMSAVLHVLERLVSAFPGVDSQAPTRARSAKAAAQSPAAPEPRRTAIGFFARPPSAPVAAAAEAALRAVAEAARAAATQADIEQATASDPNESGQASDEGREAAGVDSVVRPSSAPVAAAAEAVLRAAAEAAKAAAAQAAADAAATQDPDALSGQDENEARAPRTTAQETVQPETGLREGLESGAFEPANGSQNVTSFLEGEMETEEATGEGCRQPQSEEEGAKESENRSEGDKTGEVESEAGGESGTTSQPCSEGNNGKDDGEEAGTFRSCPTASQGDVAVGVVGVSPSGSRSGGLGAADEGIMEDASVVPEWALSYMIGRHYTSVAEIWQEWAYGQKGYPLSLRRMEELWGTRWRRGRENESKRLSKFRKITSLVEIVLRQGNVGEAAAVQAVENSMIACGIDPAQPWEYCELLRESKAGNSDEQDEPARQKGKRKRTGQSESNRKRKKSIA</sequence>
<feature type="non-terminal residue" evidence="5">
    <location>
        <position position="1"/>
    </location>
</feature>
<dbReference type="PANTHER" id="PTHR37784:SF2">
    <property type="entry name" value="HIGH-OSMOLARITY-INDUCED TRANSCRIPTION PROTEIN 1"/>
    <property type="match status" value="1"/>
</dbReference>
<reference evidence="5 6" key="1">
    <citation type="journal article" date="2014" name="Nat. Commun.">
        <title>Klebsormidium flaccidum genome reveals primary factors for plant terrestrial adaptation.</title>
        <authorList>
            <person name="Hori K."/>
            <person name="Maruyama F."/>
            <person name="Fujisawa T."/>
            <person name="Togashi T."/>
            <person name="Yamamoto N."/>
            <person name="Seo M."/>
            <person name="Sato S."/>
            <person name="Yamada T."/>
            <person name="Mori H."/>
            <person name="Tajima N."/>
            <person name="Moriyama T."/>
            <person name="Ikeuchi M."/>
            <person name="Watanabe M."/>
            <person name="Wada H."/>
            <person name="Kobayashi K."/>
            <person name="Saito M."/>
            <person name="Masuda T."/>
            <person name="Sasaki-Sekimoto Y."/>
            <person name="Mashiguchi K."/>
            <person name="Awai K."/>
            <person name="Shimojima M."/>
            <person name="Masuda S."/>
            <person name="Iwai M."/>
            <person name="Nobusawa T."/>
            <person name="Narise T."/>
            <person name="Kondo S."/>
            <person name="Saito H."/>
            <person name="Sato R."/>
            <person name="Murakawa M."/>
            <person name="Ihara Y."/>
            <person name="Oshima-Yamada Y."/>
            <person name="Ohtaka K."/>
            <person name="Satoh M."/>
            <person name="Sonobe K."/>
            <person name="Ishii M."/>
            <person name="Ohtani R."/>
            <person name="Kanamori-Sato M."/>
            <person name="Honoki R."/>
            <person name="Miyazaki D."/>
            <person name="Mochizuki H."/>
            <person name="Umetsu J."/>
            <person name="Higashi K."/>
            <person name="Shibata D."/>
            <person name="Kamiya Y."/>
            <person name="Sato N."/>
            <person name="Nakamura Y."/>
            <person name="Tabata S."/>
            <person name="Ida S."/>
            <person name="Kurokawa K."/>
            <person name="Ohta H."/>
        </authorList>
    </citation>
    <scope>NUCLEOTIDE SEQUENCE [LARGE SCALE GENOMIC DNA]</scope>
    <source>
        <strain evidence="5 6">NIES-2285</strain>
    </source>
</reference>
<dbReference type="Proteomes" id="UP000054558">
    <property type="component" value="Unassembled WGS sequence"/>
</dbReference>
<organism evidence="5 6">
    <name type="scientific">Klebsormidium nitens</name>
    <name type="common">Green alga</name>
    <name type="synonym">Ulothrix nitens</name>
    <dbReference type="NCBI Taxonomy" id="105231"/>
    <lineage>
        <taxon>Eukaryota</taxon>
        <taxon>Viridiplantae</taxon>
        <taxon>Streptophyta</taxon>
        <taxon>Klebsormidiophyceae</taxon>
        <taxon>Klebsormidiales</taxon>
        <taxon>Klebsormidiaceae</taxon>
        <taxon>Klebsormidium</taxon>
    </lineage>
</organism>
<feature type="coiled-coil region" evidence="1">
    <location>
        <begin position="217"/>
        <end position="244"/>
    </location>
</feature>
<feature type="compositionally biased region" description="Basic and acidic residues" evidence="2">
    <location>
        <begin position="464"/>
        <end position="480"/>
    </location>
</feature>
<evidence type="ECO:0000256" key="1">
    <source>
        <dbReference type="SAM" id="Coils"/>
    </source>
</evidence>
<dbReference type="OMA" id="WEYCELL"/>
<dbReference type="InterPro" id="IPR031872">
    <property type="entry name" value="NDC10_II"/>
</dbReference>
<dbReference type="OrthoDB" id="2205501at2759"/>
<feature type="region of interest" description="Disordered" evidence="2">
    <location>
        <begin position="388"/>
        <end position="518"/>
    </location>
</feature>
<evidence type="ECO:0000313" key="5">
    <source>
        <dbReference type="EMBL" id="GAQ91222.1"/>
    </source>
</evidence>
<feature type="region of interest" description="Disordered" evidence="2">
    <location>
        <begin position="663"/>
        <end position="697"/>
    </location>
</feature>
<dbReference type="GO" id="GO:0003677">
    <property type="term" value="F:DNA binding"/>
    <property type="evidence" value="ECO:0007669"/>
    <property type="project" value="InterPro"/>
</dbReference>
<evidence type="ECO:0000259" key="4">
    <source>
        <dbReference type="Pfam" id="PF16787"/>
    </source>
</evidence>
<name>A0A1Y1IM67_KLENI</name>
<keyword evidence="1" id="KW-0175">Coiled coil</keyword>